<feature type="domain" description="GED" evidence="3">
    <location>
        <begin position="583"/>
        <end position="678"/>
    </location>
</feature>
<dbReference type="SUPFAM" id="SSF52540">
    <property type="entry name" value="P-loop containing nucleoside triphosphate hydrolases"/>
    <property type="match status" value="1"/>
</dbReference>
<dbReference type="InterPro" id="IPR001401">
    <property type="entry name" value="Dynamin_GTPase"/>
</dbReference>
<evidence type="ECO:0000256" key="1">
    <source>
        <dbReference type="ARBA" id="ARBA00022741"/>
    </source>
</evidence>
<feature type="domain" description="Dynamin-type G" evidence="4">
    <location>
        <begin position="32"/>
        <end position="328"/>
    </location>
</feature>
<dbReference type="OrthoDB" id="5061070at2759"/>
<accession>A0A166EX34</accession>
<dbReference type="SMART" id="SM00053">
    <property type="entry name" value="DYNc"/>
    <property type="match status" value="1"/>
</dbReference>
<protein>
    <recommendedName>
        <fullName evidence="7">P-loop containing nucleoside triphosphate hydrolase protein</fullName>
    </recommendedName>
</protein>
<dbReference type="EMBL" id="KV428038">
    <property type="protein sequence ID" value="KZT40044.1"/>
    <property type="molecule type" value="Genomic_DNA"/>
</dbReference>
<proteinExistence type="predicted"/>
<dbReference type="GO" id="GO:0016020">
    <property type="term" value="C:membrane"/>
    <property type="evidence" value="ECO:0007669"/>
    <property type="project" value="TreeGrafter"/>
</dbReference>
<evidence type="ECO:0000313" key="5">
    <source>
        <dbReference type="EMBL" id="KZT40044.1"/>
    </source>
</evidence>
<dbReference type="AlphaFoldDB" id="A0A166EX34"/>
<dbReference type="CDD" id="cd08771">
    <property type="entry name" value="DLP_1"/>
    <property type="match status" value="1"/>
</dbReference>
<dbReference type="PANTHER" id="PTHR11566:SF21">
    <property type="entry name" value="DYNAMIN RELATED PROTEIN 1, ISOFORM A"/>
    <property type="match status" value="1"/>
</dbReference>
<dbReference type="PROSITE" id="PS51718">
    <property type="entry name" value="G_DYNAMIN_2"/>
    <property type="match status" value="1"/>
</dbReference>
<keyword evidence="1" id="KW-0547">Nucleotide-binding</keyword>
<dbReference type="GO" id="GO:0003924">
    <property type="term" value="F:GTPase activity"/>
    <property type="evidence" value="ECO:0007669"/>
    <property type="project" value="InterPro"/>
</dbReference>
<evidence type="ECO:0000259" key="3">
    <source>
        <dbReference type="PROSITE" id="PS51388"/>
    </source>
</evidence>
<sequence length="680" mass="76801">MAATIGTSEYATRTRDLIRLVNEIRATGIEAEVGLPRIAVVGNQSAGKSSLIEAIAGIRVPRSAGTCTRCPMECRLERTDRAWHSEVLLRIGDQPEVSFGDPIVDPDLLEDRIRRAQSAILSPGVDRNTFLGDDVPPTPVLSFSSNVVCINVAGPDVPDLAFVDLPGIISNVGPDGDPNDMDLIKDLATSYMEAPNTLIIVTIPMTDDLQNQTAATLARRADPAGRRTIGVLTKPDAIQPGDHDRWLAILEGRSEALHHGYWLTKQPTSADLARGVSFEEARQIADRFFQSEEPWRSCTFEIKRRMGIPNLVSKLSRELSRLIDETLPDIMDEIWTRLHRTVADLEELPAPIQNPSAELQLMVYKFVVHFAALVEGAKSTPLLRTFRLSCLQMKRNLNDTAPNCRPFVSAQEDNAFVGAFNPAVLGEDPHHREGRPIYLPEVSDVIETSITRELPLNIPYSAKVTFFQEQFSRWSLFVFECFDRVEKTAHGEIIRLIENDFGDYPNLKAAFRKACEGHLRVQAKKTKLHLEWFLDLEPVPFTINDQYFCHYREKYLEHYRHTREALPPVMAPPDALVPTYEAELEMMAAARAYFQVSYKRMIDNVARCIDKDFLHGLKDGMMEALVQGLGLSGNEPGRAERYLSEDSSVGRRRRSLIQDKERLETFRDTWEEFHSHIRLD</sequence>
<evidence type="ECO:0008006" key="7">
    <source>
        <dbReference type="Google" id="ProtNLM"/>
    </source>
</evidence>
<keyword evidence="6" id="KW-1185">Reference proteome</keyword>
<dbReference type="InterPro" id="IPR027417">
    <property type="entry name" value="P-loop_NTPase"/>
</dbReference>
<reference evidence="5 6" key="1">
    <citation type="journal article" date="2016" name="Mol. Biol. Evol.">
        <title>Comparative Genomics of Early-Diverging Mushroom-Forming Fungi Provides Insights into the Origins of Lignocellulose Decay Capabilities.</title>
        <authorList>
            <person name="Nagy L.G."/>
            <person name="Riley R."/>
            <person name="Tritt A."/>
            <person name="Adam C."/>
            <person name="Daum C."/>
            <person name="Floudas D."/>
            <person name="Sun H."/>
            <person name="Yadav J.S."/>
            <person name="Pangilinan J."/>
            <person name="Larsson K.H."/>
            <person name="Matsuura K."/>
            <person name="Barry K."/>
            <person name="Labutti K."/>
            <person name="Kuo R."/>
            <person name="Ohm R.A."/>
            <person name="Bhattacharya S.S."/>
            <person name="Shirouzu T."/>
            <person name="Yoshinaga Y."/>
            <person name="Martin F.M."/>
            <person name="Grigoriev I.V."/>
            <person name="Hibbett D.S."/>
        </authorList>
    </citation>
    <scope>NUCLEOTIDE SEQUENCE [LARGE SCALE GENOMIC DNA]</scope>
    <source>
        <strain evidence="5 6">HHB10207 ss-3</strain>
    </source>
</reference>
<dbReference type="Pfam" id="PF01031">
    <property type="entry name" value="Dynamin_M"/>
    <property type="match status" value="1"/>
</dbReference>
<keyword evidence="2" id="KW-0342">GTP-binding</keyword>
<dbReference type="PANTHER" id="PTHR11566">
    <property type="entry name" value="DYNAMIN"/>
    <property type="match status" value="1"/>
</dbReference>
<dbReference type="InterPro" id="IPR000375">
    <property type="entry name" value="Dynamin_stalk"/>
</dbReference>
<evidence type="ECO:0000259" key="4">
    <source>
        <dbReference type="PROSITE" id="PS51718"/>
    </source>
</evidence>
<dbReference type="InterPro" id="IPR003130">
    <property type="entry name" value="GED"/>
</dbReference>
<dbReference type="Gene3D" id="3.40.50.300">
    <property type="entry name" value="P-loop containing nucleotide triphosphate hydrolases"/>
    <property type="match status" value="1"/>
</dbReference>
<dbReference type="InterPro" id="IPR030381">
    <property type="entry name" value="G_DYNAMIN_dom"/>
</dbReference>
<dbReference type="GO" id="GO:0008017">
    <property type="term" value="F:microtubule binding"/>
    <property type="evidence" value="ECO:0007669"/>
    <property type="project" value="TreeGrafter"/>
</dbReference>
<dbReference type="GO" id="GO:0006897">
    <property type="term" value="P:endocytosis"/>
    <property type="evidence" value="ECO:0007669"/>
    <property type="project" value="TreeGrafter"/>
</dbReference>
<organism evidence="5 6">
    <name type="scientific">Sistotremastrum suecicum HHB10207 ss-3</name>
    <dbReference type="NCBI Taxonomy" id="1314776"/>
    <lineage>
        <taxon>Eukaryota</taxon>
        <taxon>Fungi</taxon>
        <taxon>Dikarya</taxon>
        <taxon>Basidiomycota</taxon>
        <taxon>Agaricomycotina</taxon>
        <taxon>Agaricomycetes</taxon>
        <taxon>Sistotremastrales</taxon>
        <taxon>Sistotremastraceae</taxon>
        <taxon>Sistotremastrum</taxon>
    </lineage>
</organism>
<dbReference type="GO" id="GO:0005874">
    <property type="term" value="C:microtubule"/>
    <property type="evidence" value="ECO:0007669"/>
    <property type="project" value="TreeGrafter"/>
</dbReference>
<name>A0A166EX34_9AGAM</name>
<dbReference type="PROSITE" id="PS51388">
    <property type="entry name" value="GED"/>
    <property type="match status" value="1"/>
</dbReference>
<dbReference type="STRING" id="1314776.A0A166EX34"/>
<dbReference type="GO" id="GO:0000266">
    <property type="term" value="P:mitochondrial fission"/>
    <property type="evidence" value="ECO:0007669"/>
    <property type="project" value="TreeGrafter"/>
</dbReference>
<dbReference type="GO" id="GO:0016559">
    <property type="term" value="P:peroxisome fission"/>
    <property type="evidence" value="ECO:0007669"/>
    <property type="project" value="TreeGrafter"/>
</dbReference>
<dbReference type="GO" id="GO:0005525">
    <property type="term" value="F:GTP binding"/>
    <property type="evidence" value="ECO:0007669"/>
    <property type="project" value="InterPro"/>
</dbReference>
<dbReference type="GO" id="GO:0048312">
    <property type="term" value="P:intracellular distribution of mitochondria"/>
    <property type="evidence" value="ECO:0007669"/>
    <property type="project" value="TreeGrafter"/>
</dbReference>
<dbReference type="InterPro" id="IPR020850">
    <property type="entry name" value="GED_dom"/>
</dbReference>
<dbReference type="Proteomes" id="UP000076798">
    <property type="component" value="Unassembled WGS sequence"/>
</dbReference>
<dbReference type="GO" id="GO:0005739">
    <property type="term" value="C:mitochondrion"/>
    <property type="evidence" value="ECO:0007669"/>
    <property type="project" value="TreeGrafter"/>
</dbReference>
<dbReference type="InterPro" id="IPR022812">
    <property type="entry name" value="Dynamin"/>
</dbReference>
<evidence type="ECO:0000313" key="6">
    <source>
        <dbReference type="Proteomes" id="UP000076798"/>
    </source>
</evidence>
<dbReference type="Gene3D" id="1.20.120.1240">
    <property type="entry name" value="Dynamin, middle domain"/>
    <property type="match status" value="1"/>
</dbReference>
<evidence type="ECO:0000256" key="2">
    <source>
        <dbReference type="ARBA" id="ARBA00023134"/>
    </source>
</evidence>
<gene>
    <name evidence="5" type="ORF">SISSUDRAFT_1060697</name>
</gene>
<dbReference type="Pfam" id="PF00350">
    <property type="entry name" value="Dynamin_N"/>
    <property type="match status" value="1"/>
</dbReference>
<dbReference type="PRINTS" id="PR00195">
    <property type="entry name" value="DYNAMIN"/>
</dbReference>
<dbReference type="Pfam" id="PF02212">
    <property type="entry name" value="GED"/>
    <property type="match status" value="1"/>
</dbReference>
<dbReference type="InterPro" id="IPR045063">
    <property type="entry name" value="Dynamin_N"/>
</dbReference>